<evidence type="ECO:0000313" key="6">
    <source>
        <dbReference type="Proteomes" id="UP001500653"/>
    </source>
</evidence>
<evidence type="ECO:0000256" key="1">
    <source>
        <dbReference type="ARBA" id="ARBA00022723"/>
    </source>
</evidence>
<dbReference type="EMBL" id="BAAALN010000016">
    <property type="protein sequence ID" value="GAA1249150.1"/>
    <property type="molecule type" value="Genomic_DNA"/>
</dbReference>
<dbReference type="SUPFAM" id="SSF53649">
    <property type="entry name" value="Alkaline phosphatase-like"/>
    <property type="match status" value="1"/>
</dbReference>
<evidence type="ECO:0000256" key="3">
    <source>
        <dbReference type="SAM" id="MobiDB-lite"/>
    </source>
</evidence>
<dbReference type="PANTHER" id="PTHR45953">
    <property type="entry name" value="IDURONATE 2-SULFATASE"/>
    <property type="match status" value="1"/>
</dbReference>
<reference evidence="5 6" key="1">
    <citation type="journal article" date="2019" name="Int. J. Syst. Evol. Microbiol.">
        <title>The Global Catalogue of Microorganisms (GCM) 10K type strain sequencing project: providing services to taxonomists for standard genome sequencing and annotation.</title>
        <authorList>
            <consortium name="The Broad Institute Genomics Platform"/>
            <consortium name="The Broad Institute Genome Sequencing Center for Infectious Disease"/>
            <person name="Wu L."/>
            <person name="Ma J."/>
        </authorList>
    </citation>
    <scope>NUCLEOTIDE SEQUENCE [LARGE SCALE GENOMIC DNA]</scope>
    <source>
        <strain evidence="5 6">JCM 13023</strain>
    </source>
</reference>
<keyword evidence="2" id="KW-0378">Hydrolase</keyword>
<comment type="caution">
    <text evidence="5">The sequence shown here is derived from an EMBL/GenBank/DDBJ whole genome shotgun (WGS) entry which is preliminary data.</text>
</comment>
<keyword evidence="6" id="KW-1185">Reference proteome</keyword>
<name>A0ABN1WFW7_9PSEU</name>
<organism evidence="5 6">
    <name type="scientific">Prauserella halophila</name>
    <dbReference type="NCBI Taxonomy" id="185641"/>
    <lineage>
        <taxon>Bacteria</taxon>
        <taxon>Bacillati</taxon>
        <taxon>Actinomycetota</taxon>
        <taxon>Actinomycetes</taxon>
        <taxon>Pseudonocardiales</taxon>
        <taxon>Pseudonocardiaceae</taxon>
        <taxon>Prauserella</taxon>
    </lineage>
</organism>
<dbReference type="InterPro" id="IPR000917">
    <property type="entry name" value="Sulfatase_N"/>
</dbReference>
<feature type="region of interest" description="Disordered" evidence="3">
    <location>
        <begin position="66"/>
        <end position="95"/>
    </location>
</feature>
<feature type="domain" description="Sulfatase N-terminal" evidence="4">
    <location>
        <begin position="3"/>
        <end position="75"/>
    </location>
</feature>
<feature type="region of interest" description="Disordered" evidence="3">
    <location>
        <begin position="124"/>
        <end position="150"/>
    </location>
</feature>
<gene>
    <name evidence="5" type="ORF">GCM10009676_39510</name>
</gene>
<dbReference type="InterPro" id="IPR017850">
    <property type="entry name" value="Alkaline_phosphatase_core_sf"/>
</dbReference>
<keyword evidence="1" id="KW-0479">Metal-binding</keyword>
<evidence type="ECO:0000259" key="4">
    <source>
        <dbReference type="Pfam" id="PF00884"/>
    </source>
</evidence>
<accession>A0ABN1WFW7</accession>
<dbReference type="Gene3D" id="3.40.720.10">
    <property type="entry name" value="Alkaline Phosphatase, subunit A"/>
    <property type="match status" value="1"/>
</dbReference>
<proteinExistence type="predicted"/>
<dbReference type="Pfam" id="PF00884">
    <property type="entry name" value="Sulfatase"/>
    <property type="match status" value="1"/>
</dbReference>
<dbReference type="PANTHER" id="PTHR45953:SF1">
    <property type="entry name" value="IDURONATE 2-SULFATASE"/>
    <property type="match status" value="1"/>
</dbReference>
<feature type="compositionally biased region" description="Polar residues" evidence="3">
    <location>
        <begin position="140"/>
        <end position="150"/>
    </location>
</feature>
<dbReference type="Proteomes" id="UP001500653">
    <property type="component" value="Unassembled WGS sequence"/>
</dbReference>
<dbReference type="RefSeq" id="WP_308292286.1">
    <property type="nucleotide sequence ID" value="NZ_BAAALN010000016.1"/>
</dbReference>
<sequence>MTPNVLLLMSDQHAPHAASSYGSTEVHTPHIDALAARRTTFDAAHCNSPIRVPSRAAMATGRYVHRTGDYDNASPHTGSEAASWDTGSKPPNRRDLDQLQQCRKELLAICNPVEVDSRIRAQQRRRVEEHGGIDAVPATPLTTHSPAGRS</sequence>
<evidence type="ECO:0000313" key="5">
    <source>
        <dbReference type="EMBL" id="GAA1249150.1"/>
    </source>
</evidence>
<evidence type="ECO:0000256" key="2">
    <source>
        <dbReference type="ARBA" id="ARBA00022801"/>
    </source>
</evidence>
<protein>
    <recommendedName>
        <fullName evidence="4">Sulfatase N-terminal domain-containing protein</fullName>
    </recommendedName>
</protein>